<reference evidence="3" key="1">
    <citation type="submission" date="2017-09" db="EMBL/GenBank/DDBJ databases">
        <title>Depth-based differentiation of microbial function through sediment-hosted aquifers and enrichment of novel symbionts in the deep terrestrial subsurface.</title>
        <authorList>
            <person name="Probst A.J."/>
            <person name="Ladd B."/>
            <person name="Jarett J.K."/>
            <person name="Geller-Mcgrath D.E."/>
            <person name="Sieber C.M.K."/>
            <person name="Emerson J.B."/>
            <person name="Anantharaman K."/>
            <person name="Thomas B.C."/>
            <person name="Malmstrom R."/>
            <person name="Stieglmeier M."/>
            <person name="Klingl A."/>
            <person name="Woyke T."/>
            <person name="Ryan C.M."/>
            <person name="Banfield J.F."/>
        </authorList>
    </citation>
    <scope>NUCLEOTIDE SEQUENCE [LARGE SCALE GENOMIC DNA]</scope>
</reference>
<feature type="transmembrane region" description="Helical" evidence="1">
    <location>
        <begin position="5"/>
        <end position="22"/>
    </location>
</feature>
<keyword evidence="1" id="KW-0472">Membrane</keyword>
<dbReference type="Proteomes" id="UP000231453">
    <property type="component" value="Unassembled WGS sequence"/>
</dbReference>
<dbReference type="AlphaFoldDB" id="A0A2M7VCG1"/>
<keyword evidence="1" id="KW-0812">Transmembrane</keyword>
<name>A0A2M7VCG1_9BACT</name>
<evidence type="ECO:0000313" key="3">
    <source>
        <dbReference type="Proteomes" id="UP000231453"/>
    </source>
</evidence>
<organism evidence="2 3">
    <name type="scientific">Candidatus Magasanikbacteria bacterium CG_4_10_14_0_2_um_filter_33_14</name>
    <dbReference type="NCBI Taxonomy" id="1974636"/>
    <lineage>
        <taxon>Bacteria</taxon>
        <taxon>Candidatus Magasanikiibacteriota</taxon>
    </lineage>
</organism>
<gene>
    <name evidence="2" type="ORF">COX80_00240</name>
</gene>
<evidence type="ECO:0008006" key="4">
    <source>
        <dbReference type="Google" id="ProtNLM"/>
    </source>
</evidence>
<protein>
    <recommendedName>
        <fullName evidence="4">Lipocalin-like domain-containing protein</fullName>
    </recommendedName>
</protein>
<evidence type="ECO:0000313" key="2">
    <source>
        <dbReference type="EMBL" id="PIZ96940.1"/>
    </source>
</evidence>
<accession>A0A2M7VCG1</accession>
<evidence type="ECO:0000256" key="1">
    <source>
        <dbReference type="SAM" id="Phobius"/>
    </source>
</evidence>
<dbReference type="EMBL" id="PFPL01000004">
    <property type="protein sequence ID" value="PIZ96940.1"/>
    <property type="molecule type" value="Genomic_DNA"/>
</dbReference>
<sequence>MKKIITIVSFLIIIAFGFWLYFTNFSKVPITAQNNNVKDQIQEESNPFVGHWKGANNSEQMISDLKIFEIDYYFVSFELGAYYGDHFGFLEGKAIIKDNKTAVYTTEDGVEFKFVIDESNNQIKLETTDYSYQAGANVRYDDIYVKVLE</sequence>
<keyword evidence="1" id="KW-1133">Transmembrane helix</keyword>
<proteinExistence type="predicted"/>
<comment type="caution">
    <text evidence="2">The sequence shown here is derived from an EMBL/GenBank/DDBJ whole genome shotgun (WGS) entry which is preliminary data.</text>
</comment>